<dbReference type="VEuPathDB" id="FungiDB:JI435_413060"/>
<evidence type="ECO:0000313" key="1">
    <source>
        <dbReference type="EMBL" id="QRC99138.1"/>
    </source>
</evidence>
<dbReference type="Proteomes" id="UP000663193">
    <property type="component" value="Chromosome 9"/>
</dbReference>
<dbReference type="AlphaFoldDB" id="A0A7U2F7L7"/>
<protein>
    <submittedName>
        <fullName evidence="1">Uncharacterized protein</fullName>
    </submittedName>
</protein>
<reference evidence="2" key="1">
    <citation type="journal article" date="2021" name="BMC Genomics">
        <title>Chromosome-level genome assembly and manually-curated proteome of model necrotroph Parastagonospora nodorum Sn15 reveals a genome-wide trove of candidate effector homologs, and redundancy of virulence-related functions within an accessory chromosome.</title>
        <authorList>
            <person name="Bertazzoni S."/>
            <person name="Jones D.A.B."/>
            <person name="Phan H.T."/>
            <person name="Tan K.-C."/>
            <person name="Hane J.K."/>
        </authorList>
    </citation>
    <scope>NUCLEOTIDE SEQUENCE [LARGE SCALE GENOMIC DNA]</scope>
    <source>
        <strain evidence="2">SN15 / ATCC MYA-4574 / FGSC 10173)</strain>
    </source>
</reference>
<organism evidence="1 2">
    <name type="scientific">Phaeosphaeria nodorum (strain SN15 / ATCC MYA-4574 / FGSC 10173)</name>
    <name type="common">Glume blotch fungus</name>
    <name type="synonym">Parastagonospora nodorum</name>
    <dbReference type="NCBI Taxonomy" id="321614"/>
    <lineage>
        <taxon>Eukaryota</taxon>
        <taxon>Fungi</taxon>
        <taxon>Dikarya</taxon>
        <taxon>Ascomycota</taxon>
        <taxon>Pezizomycotina</taxon>
        <taxon>Dothideomycetes</taxon>
        <taxon>Pleosporomycetidae</taxon>
        <taxon>Pleosporales</taxon>
        <taxon>Pleosporineae</taxon>
        <taxon>Phaeosphaeriaceae</taxon>
        <taxon>Parastagonospora</taxon>
    </lineage>
</organism>
<accession>A0A7U2F7L7</accession>
<dbReference type="EMBL" id="CP069031">
    <property type="protein sequence ID" value="QRC99138.1"/>
    <property type="molecule type" value="Genomic_DNA"/>
</dbReference>
<sequence>MLVLDCAPFLSSVVRVHYHVRSSIMSHHYHNATFWHDLAVLAGSVQPPTYAIWCSDDQVHVQHWPIGRPL</sequence>
<keyword evidence="2" id="KW-1185">Reference proteome</keyword>
<gene>
    <name evidence="1" type="ORF">JI435_413060</name>
</gene>
<evidence type="ECO:0000313" key="2">
    <source>
        <dbReference type="Proteomes" id="UP000663193"/>
    </source>
</evidence>
<proteinExistence type="predicted"/>
<name>A0A7U2F7L7_PHANO</name>